<evidence type="ECO:0000256" key="1">
    <source>
        <dbReference type="SAM" id="SignalP"/>
    </source>
</evidence>
<keyword evidence="1" id="KW-0732">Signal</keyword>
<organism evidence="2">
    <name type="scientific">Kitasatospora sp. CMC57</name>
    <dbReference type="NCBI Taxonomy" id="3231513"/>
    <lineage>
        <taxon>Bacteria</taxon>
        <taxon>Bacillati</taxon>
        <taxon>Actinomycetota</taxon>
        <taxon>Actinomycetes</taxon>
        <taxon>Kitasatosporales</taxon>
        <taxon>Streptomycetaceae</taxon>
        <taxon>Kitasatospora</taxon>
    </lineage>
</organism>
<protein>
    <submittedName>
        <fullName evidence="2">Spore-associated protein A</fullName>
    </submittedName>
</protein>
<sequence>MRQLVHRATTAVAVATAALAGVVLVPGSAEAAVYNGACGSGYTVIDALEVGDYGTVYLTYSRSTGKNCVVNVRDNPGTPLYMNALVRVAGSPDWIGDYGQFTTYAGPVYVSAAGTCIDWGGEIETVYVYRQNVHCG</sequence>
<accession>A0AB33JLG6</accession>
<feature type="signal peptide" evidence="1">
    <location>
        <begin position="1"/>
        <end position="31"/>
    </location>
</feature>
<dbReference type="RefSeq" id="WP_407986746.1">
    <property type="nucleotide sequence ID" value="NZ_AP035881.2"/>
</dbReference>
<feature type="chain" id="PRO_5044232714" evidence="1">
    <location>
        <begin position="32"/>
        <end position="136"/>
    </location>
</feature>
<dbReference type="EMBL" id="AP035881">
    <property type="protein sequence ID" value="BFP44149.1"/>
    <property type="molecule type" value="Genomic_DNA"/>
</dbReference>
<gene>
    <name evidence="2" type="ORF">KCMC57_05170</name>
</gene>
<dbReference type="AlphaFoldDB" id="A0AB33JLG6"/>
<proteinExistence type="predicted"/>
<reference evidence="2" key="1">
    <citation type="submission" date="2024-07" db="EMBL/GenBank/DDBJ databases">
        <title>Complete genome sequences of cellulolytic bacteria, Kitasatospora sp. CMC57 and Streptomyces sp. CMC78, isolated from Japanese agricultural soil.</title>
        <authorList>
            <person name="Hashimoto T."/>
            <person name="Ito M."/>
            <person name="Iwamoto M."/>
            <person name="Fukahori D."/>
            <person name="Shoda T."/>
            <person name="Sakoda M."/>
            <person name="Morohoshi T."/>
            <person name="Mitsuboshi M."/>
            <person name="Nishizawa T."/>
        </authorList>
    </citation>
    <scope>NUCLEOTIDE SEQUENCE</scope>
    <source>
        <strain evidence="2">CMC57</strain>
    </source>
</reference>
<name>A0AB33JLG6_9ACTN</name>
<evidence type="ECO:0000313" key="2">
    <source>
        <dbReference type="EMBL" id="BFP44149.1"/>
    </source>
</evidence>